<keyword evidence="5" id="KW-0472">Membrane</keyword>
<dbReference type="CDD" id="cd18773">
    <property type="entry name" value="PDC1_HK_sensor"/>
    <property type="match status" value="1"/>
</dbReference>
<protein>
    <submittedName>
        <fullName evidence="8">Chemotaxis protein</fullName>
    </submittedName>
</protein>
<evidence type="ECO:0000259" key="7">
    <source>
        <dbReference type="PROSITE" id="PS50885"/>
    </source>
</evidence>
<dbReference type="FunFam" id="1.10.287.950:FF:000001">
    <property type="entry name" value="Methyl-accepting chemotaxis sensory transducer"/>
    <property type="match status" value="1"/>
</dbReference>
<proteinExistence type="inferred from homology"/>
<feature type="domain" description="HAMP" evidence="7">
    <location>
        <begin position="298"/>
        <end position="352"/>
    </location>
</feature>
<keyword evidence="9" id="KW-1185">Reference proteome</keyword>
<dbReference type="InterPro" id="IPR004089">
    <property type="entry name" value="MCPsignal_dom"/>
</dbReference>
<comment type="caution">
    <text evidence="8">The sequence shown here is derived from an EMBL/GenBank/DDBJ whole genome shotgun (WGS) entry which is preliminary data.</text>
</comment>
<dbReference type="Proteomes" id="UP000093173">
    <property type="component" value="Unassembled WGS sequence"/>
</dbReference>
<dbReference type="Pfam" id="PF00015">
    <property type="entry name" value="MCPsignal"/>
    <property type="match status" value="1"/>
</dbReference>
<keyword evidence="5" id="KW-0812">Transmembrane</keyword>
<evidence type="ECO:0000256" key="4">
    <source>
        <dbReference type="PROSITE-ProRule" id="PRU00284"/>
    </source>
</evidence>
<reference evidence="9" key="1">
    <citation type="submission" date="2016-06" db="EMBL/GenBank/DDBJ databases">
        <authorList>
            <person name="Hehemann J.-H."/>
            <person name="Arevalo P."/>
            <person name="Datta M.S."/>
            <person name="Polz M.F."/>
        </authorList>
    </citation>
    <scope>NUCLEOTIDE SEQUENCE [LARGE SCALE GENOMIC DNA]</scope>
    <source>
        <strain evidence="9">9CSC122</strain>
    </source>
</reference>
<dbReference type="GO" id="GO:0006935">
    <property type="term" value="P:chemotaxis"/>
    <property type="evidence" value="ECO:0007669"/>
    <property type="project" value="InterPro"/>
</dbReference>
<dbReference type="PRINTS" id="PR00260">
    <property type="entry name" value="CHEMTRNSDUCR"/>
</dbReference>
<evidence type="ECO:0000256" key="2">
    <source>
        <dbReference type="ARBA" id="ARBA00023224"/>
    </source>
</evidence>
<evidence type="ECO:0000313" key="9">
    <source>
        <dbReference type="Proteomes" id="UP000093173"/>
    </source>
</evidence>
<dbReference type="GO" id="GO:0016020">
    <property type="term" value="C:membrane"/>
    <property type="evidence" value="ECO:0007669"/>
    <property type="project" value="UniProtKB-SubCell"/>
</dbReference>
<evidence type="ECO:0000256" key="1">
    <source>
        <dbReference type="ARBA" id="ARBA00004370"/>
    </source>
</evidence>
<dbReference type="Pfam" id="PF00672">
    <property type="entry name" value="HAMP"/>
    <property type="match status" value="1"/>
</dbReference>
<dbReference type="PANTHER" id="PTHR32089:SF55">
    <property type="entry name" value="METHYL ACCEPTING SENSORY TRANSDUCER WITH CACHE_2 SMALL MOLECULE BINDING DOMAIN"/>
    <property type="match status" value="1"/>
</dbReference>
<accession>A0A1B9QVY2</accession>
<dbReference type="SMART" id="SM00304">
    <property type="entry name" value="HAMP"/>
    <property type="match status" value="1"/>
</dbReference>
<keyword evidence="2 4" id="KW-0807">Transducer</keyword>
<dbReference type="GO" id="GO:0004888">
    <property type="term" value="F:transmembrane signaling receptor activity"/>
    <property type="evidence" value="ECO:0007669"/>
    <property type="project" value="InterPro"/>
</dbReference>
<feature type="transmembrane region" description="Helical" evidence="5">
    <location>
        <begin position="12"/>
        <end position="30"/>
    </location>
</feature>
<keyword evidence="5" id="KW-1133">Transmembrane helix</keyword>
<evidence type="ECO:0000256" key="5">
    <source>
        <dbReference type="SAM" id="Phobius"/>
    </source>
</evidence>
<evidence type="ECO:0000256" key="3">
    <source>
        <dbReference type="ARBA" id="ARBA00029447"/>
    </source>
</evidence>
<dbReference type="EMBL" id="MAJZ01000792">
    <property type="protein sequence ID" value="OCH73444.1"/>
    <property type="molecule type" value="Genomic_DNA"/>
</dbReference>
<comment type="similarity">
    <text evidence="3">Belongs to the methyl-accepting chemotaxis (MCP) protein family.</text>
</comment>
<dbReference type="InterPro" id="IPR003660">
    <property type="entry name" value="HAMP_dom"/>
</dbReference>
<dbReference type="Gene3D" id="3.30.450.20">
    <property type="entry name" value="PAS domain"/>
    <property type="match status" value="2"/>
</dbReference>
<feature type="transmembrane region" description="Helical" evidence="5">
    <location>
        <begin position="278"/>
        <end position="301"/>
    </location>
</feature>
<gene>
    <name evidence="8" type="ORF">A6E14_02805</name>
</gene>
<dbReference type="CDD" id="cd06225">
    <property type="entry name" value="HAMP"/>
    <property type="match status" value="1"/>
</dbReference>
<dbReference type="PROSITE" id="PS50885">
    <property type="entry name" value="HAMP"/>
    <property type="match status" value="1"/>
</dbReference>
<dbReference type="Gene3D" id="1.10.287.950">
    <property type="entry name" value="Methyl-accepting chemotaxis protein"/>
    <property type="match status" value="1"/>
</dbReference>
<sequence length="629" mass="68888">MNNIGFKQKIIIGSIMLMVAGIAVSNMVLFSKYQQDLEKNLIEKIELGLSLESYKIEQWLASNVRNLERSAEYFQTRRNPKDMVTALGLMAETDSVDDVVIAFVDGTGFSAKNGMLDVTESDPRKTQWFTLVMEQQQTSVTGFYQDPKTGKPTVSIAAPVKYGVLTLNIHLERFNAFLQKANIETAEETIYNQQQQVLFSTSSSDILGQSLQNRFVADAINDRFLEQLSGVFKYTQDNNESLFFSQSFKVLGEKKWHLTLETNGKIIDEVLKDAWQQLLIGGGVSVVIAAMILIVTLGYLFRPIVELKRLVISLSSGDCDLTQRLPIKNDDDLGQIAKAINEFISNLQLMIKEITESSDQITHSLNLVHDQADSNLNKLNSHALETEQVVTAMTEMTASSESVAQSTVSASELTQTVICEMKQSQKVVNEAVVCVEAFVDQFEVMAERVAQMSDGASRINEVLTVIGGVAEQTNLLALNAAIEAARAGEQGRGFAVVADEVRALAARTQTSTNEIDTMLSDLTSLSLGVANSMGKTSEASVSSAEQTGKISNRLESMGNSVNSVANLTSQVAVASKQQSLVAEEINININTINVIASDLIDSAKATQSNIGCLLESNERLKDVVKRFRV</sequence>
<dbReference type="PROSITE" id="PS50111">
    <property type="entry name" value="CHEMOTAXIS_TRANSDUC_2"/>
    <property type="match status" value="1"/>
</dbReference>
<feature type="domain" description="Methyl-accepting transducer" evidence="6">
    <location>
        <begin position="357"/>
        <end position="593"/>
    </location>
</feature>
<evidence type="ECO:0000313" key="8">
    <source>
        <dbReference type="EMBL" id="OCH73444.1"/>
    </source>
</evidence>
<dbReference type="SMART" id="SM00283">
    <property type="entry name" value="MA"/>
    <property type="match status" value="1"/>
</dbReference>
<dbReference type="AlphaFoldDB" id="A0A1B9QVY2"/>
<dbReference type="GO" id="GO:0007165">
    <property type="term" value="P:signal transduction"/>
    <property type="evidence" value="ECO:0007669"/>
    <property type="project" value="UniProtKB-KW"/>
</dbReference>
<dbReference type="InterPro" id="IPR004090">
    <property type="entry name" value="Chemotax_Me-accpt_rcpt"/>
</dbReference>
<organism evidence="8 9">
    <name type="scientific">Vibrio genomosp. F10</name>
    <dbReference type="NCBI Taxonomy" id="723171"/>
    <lineage>
        <taxon>Bacteria</taxon>
        <taxon>Pseudomonadati</taxon>
        <taxon>Pseudomonadota</taxon>
        <taxon>Gammaproteobacteria</taxon>
        <taxon>Vibrionales</taxon>
        <taxon>Vibrionaceae</taxon>
        <taxon>Vibrio</taxon>
    </lineage>
</organism>
<dbReference type="PANTHER" id="PTHR32089">
    <property type="entry name" value="METHYL-ACCEPTING CHEMOTAXIS PROTEIN MCPB"/>
    <property type="match status" value="1"/>
</dbReference>
<dbReference type="SUPFAM" id="SSF58104">
    <property type="entry name" value="Methyl-accepting chemotaxis protein (MCP) signaling domain"/>
    <property type="match status" value="1"/>
</dbReference>
<name>A0A1B9QVY2_9VIBR</name>
<comment type="subcellular location">
    <subcellularLocation>
        <location evidence="1">Membrane</location>
    </subcellularLocation>
</comment>
<evidence type="ECO:0000259" key="6">
    <source>
        <dbReference type="PROSITE" id="PS50111"/>
    </source>
</evidence>